<dbReference type="InterPro" id="IPR002104">
    <property type="entry name" value="Integrase_catalytic"/>
</dbReference>
<dbReference type="EMBL" id="CAADAT010000005">
    <property type="protein sequence ID" value="VFD53795.1"/>
    <property type="molecule type" value="Genomic_DNA"/>
</dbReference>
<dbReference type="Proteomes" id="UP000346772">
    <property type="component" value="Unassembled WGS sequence"/>
</dbReference>
<dbReference type="SUPFAM" id="SSF56349">
    <property type="entry name" value="DNA breaking-rejoining enzymes"/>
    <property type="match status" value="1"/>
</dbReference>
<feature type="domain" description="Tyr recombinase" evidence="2">
    <location>
        <begin position="1"/>
        <end position="91"/>
    </location>
</feature>
<dbReference type="InterPro" id="IPR013762">
    <property type="entry name" value="Integrase-like_cat_sf"/>
</dbReference>
<protein>
    <submittedName>
        <fullName evidence="3">Phage integrase</fullName>
    </submittedName>
</protein>
<dbReference type="Gene3D" id="1.10.443.10">
    <property type="entry name" value="Intergrase catalytic core"/>
    <property type="match status" value="1"/>
</dbReference>
<evidence type="ECO:0000259" key="2">
    <source>
        <dbReference type="PROSITE" id="PS51898"/>
    </source>
</evidence>
<dbReference type="InterPro" id="IPR011010">
    <property type="entry name" value="DNA_brk_join_enz"/>
</dbReference>
<gene>
    <name evidence="3" type="ORF">SAMEA1710456_01270</name>
</gene>
<evidence type="ECO:0000313" key="3">
    <source>
        <dbReference type="EMBL" id="VFD53795.1"/>
    </source>
</evidence>
<dbReference type="RefSeq" id="WP_003421914.1">
    <property type="nucleotide sequence ID" value="NZ_BEHB01000006.1"/>
</dbReference>
<name>A0AAX3GXZ9_CLODI</name>
<dbReference type="GO" id="GO:0015074">
    <property type="term" value="P:DNA integration"/>
    <property type="evidence" value="ECO:0007669"/>
    <property type="project" value="InterPro"/>
</dbReference>
<dbReference type="AlphaFoldDB" id="A0AAX3GXZ9"/>
<dbReference type="Pfam" id="PF00589">
    <property type="entry name" value="Phage_integrase"/>
    <property type="match status" value="1"/>
</dbReference>
<evidence type="ECO:0000256" key="1">
    <source>
        <dbReference type="ARBA" id="ARBA00023172"/>
    </source>
</evidence>
<proteinExistence type="predicted"/>
<dbReference type="GO" id="GO:0006310">
    <property type="term" value="P:DNA recombination"/>
    <property type="evidence" value="ECO:0007669"/>
    <property type="project" value="UniProtKB-KW"/>
</dbReference>
<comment type="caution">
    <text evidence="3">The sequence shown here is derived from an EMBL/GenBank/DDBJ whole genome shotgun (WGS) entry which is preliminary data.</text>
</comment>
<organism evidence="3 4">
    <name type="scientific">Clostridioides difficile</name>
    <name type="common">Peptoclostridium difficile</name>
    <dbReference type="NCBI Taxonomy" id="1496"/>
    <lineage>
        <taxon>Bacteria</taxon>
        <taxon>Bacillati</taxon>
        <taxon>Bacillota</taxon>
        <taxon>Clostridia</taxon>
        <taxon>Peptostreptococcales</taxon>
        <taxon>Peptostreptococcaceae</taxon>
        <taxon>Clostridioides</taxon>
    </lineage>
</organism>
<dbReference type="GO" id="GO:0003677">
    <property type="term" value="F:DNA binding"/>
    <property type="evidence" value="ECO:0007669"/>
    <property type="project" value="InterPro"/>
</dbReference>
<evidence type="ECO:0000313" key="4">
    <source>
        <dbReference type="Proteomes" id="UP000346772"/>
    </source>
</evidence>
<reference evidence="3 4" key="1">
    <citation type="submission" date="2019-02" db="EMBL/GenBank/DDBJ databases">
        <authorList>
            <consortium name="Pathogen Informatics"/>
        </authorList>
    </citation>
    <scope>NUCLEOTIDE SEQUENCE [LARGE SCALE GENOMIC DNA]</scope>
    <source>
        <strain evidence="3 4">078GUE027</strain>
    </source>
</reference>
<sequence>MLGDAYINNNYVICNDTGLALNNNRPGKILDSLLKKLNIPKIKFHALRHTYATRLFEAGVPPKTVQTLMCHYDYGYIHTLCTIPSRMLWIK</sequence>
<accession>A0AAX3GXZ9</accession>
<dbReference type="PROSITE" id="PS51898">
    <property type="entry name" value="TYR_RECOMBINASE"/>
    <property type="match status" value="1"/>
</dbReference>
<keyword evidence="1" id="KW-0233">DNA recombination</keyword>